<protein>
    <submittedName>
        <fullName evidence="1">Cyclic-di-AMP receptor</fullName>
    </submittedName>
</protein>
<keyword evidence="2" id="KW-1185">Reference proteome</keyword>
<dbReference type="EMBL" id="JACXAH010000010">
    <property type="protein sequence ID" value="MBD1372486.1"/>
    <property type="molecule type" value="Genomic_DNA"/>
</dbReference>
<evidence type="ECO:0000313" key="1">
    <source>
        <dbReference type="EMBL" id="MBD1372486.1"/>
    </source>
</evidence>
<evidence type="ECO:0000313" key="2">
    <source>
        <dbReference type="Proteomes" id="UP000661691"/>
    </source>
</evidence>
<accession>A0A926N975</accession>
<gene>
    <name evidence="1" type="ORF">IC620_08960</name>
</gene>
<dbReference type="PANTHER" id="PTHR38456">
    <property type="entry name" value="CYCLIC DI-AMP RECEPTOR A"/>
    <property type="match status" value="1"/>
</dbReference>
<dbReference type="SUPFAM" id="SSF54913">
    <property type="entry name" value="GlnB-like"/>
    <property type="match status" value="1"/>
</dbReference>
<dbReference type="InterPro" id="IPR011322">
    <property type="entry name" value="N-reg_PII-like_a/b"/>
</dbReference>
<proteinExistence type="predicted"/>
<dbReference type="AlphaFoldDB" id="A0A926N975"/>
<organism evidence="1 2">
    <name type="scientific">Polycladospora coralii</name>
    <dbReference type="NCBI Taxonomy" id="2771432"/>
    <lineage>
        <taxon>Bacteria</taxon>
        <taxon>Bacillati</taxon>
        <taxon>Bacillota</taxon>
        <taxon>Bacilli</taxon>
        <taxon>Bacillales</taxon>
        <taxon>Thermoactinomycetaceae</taxon>
        <taxon>Polycladospora</taxon>
    </lineage>
</organism>
<dbReference type="Proteomes" id="UP000661691">
    <property type="component" value="Unassembled WGS sequence"/>
</dbReference>
<sequence>MKLVIAVVQDQDGGQLNEALIQANLRVTKLASTGGFLKQGNTTFMIGANEDQVEQVLMIIKENCKSRTEFITPMTSIESHIESYTPQPIEIQVGGATVFIVPIEQYHKF</sequence>
<reference evidence="1" key="1">
    <citation type="submission" date="2020-09" db="EMBL/GenBank/DDBJ databases">
        <title>A novel bacterium of genus Hazenella, isolated from South China Sea.</title>
        <authorList>
            <person name="Huang H."/>
            <person name="Mo K."/>
            <person name="Hu Y."/>
        </authorList>
    </citation>
    <scope>NUCLEOTIDE SEQUENCE</scope>
    <source>
        <strain evidence="1">IB182357</strain>
    </source>
</reference>
<dbReference type="RefSeq" id="WP_191140910.1">
    <property type="nucleotide sequence ID" value="NZ_JACXAG020000010.1"/>
</dbReference>
<dbReference type="PANTHER" id="PTHR38456:SF1">
    <property type="entry name" value="CYCLIC DI-AMP RECEPTOR A"/>
    <property type="match status" value="1"/>
</dbReference>
<dbReference type="Pfam" id="PF06153">
    <property type="entry name" value="CdAMP_rec"/>
    <property type="match status" value="1"/>
</dbReference>
<dbReference type="Gene3D" id="3.30.70.120">
    <property type="match status" value="1"/>
</dbReference>
<dbReference type="InterPro" id="IPR015867">
    <property type="entry name" value="N-reg_PII/ATP_PRibTrfase_C"/>
</dbReference>
<dbReference type="InterPro" id="IPR010375">
    <property type="entry name" value="CdAMP_rec"/>
</dbReference>
<comment type="caution">
    <text evidence="1">The sequence shown here is derived from an EMBL/GenBank/DDBJ whole genome shotgun (WGS) entry which is preliminary data.</text>
</comment>
<keyword evidence="1" id="KW-0675">Receptor</keyword>
<name>A0A926N975_9BACL</name>